<feature type="domain" description="G-protein coupled receptors family 1 profile" evidence="16">
    <location>
        <begin position="71"/>
        <end position="321"/>
    </location>
</feature>
<evidence type="ECO:0000313" key="17">
    <source>
        <dbReference type="Ensembl" id="ENSLOCP00000016952.1"/>
    </source>
</evidence>
<dbReference type="Bgee" id="ENSLOCG00000013746">
    <property type="expression patterns" value="Expressed in intestine and 2 other cell types or tissues"/>
</dbReference>
<accession>W5N8J3</accession>
<reference evidence="17" key="2">
    <citation type="submission" date="2025-08" db="UniProtKB">
        <authorList>
            <consortium name="Ensembl"/>
        </authorList>
    </citation>
    <scope>IDENTIFICATION</scope>
</reference>
<reference evidence="17" key="3">
    <citation type="submission" date="2025-09" db="UniProtKB">
        <authorList>
            <consortium name="Ensembl"/>
        </authorList>
    </citation>
    <scope>IDENTIFICATION</scope>
</reference>
<organism evidence="17 18">
    <name type="scientific">Lepisosteus oculatus</name>
    <name type="common">Spotted gar</name>
    <dbReference type="NCBI Taxonomy" id="7918"/>
    <lineage>
        <taxon>Eukaryota</taxon>
        <taxon>Metazoa</taxon>
        <taxon>Chordata</taxon>
        <taxon>Craniata</taxon>
        <taxon>Vertebrata</taxon>
        <taxon>Euteleostomi</taxon>
        <taxon>Actinopterygii</taxon>
        <taxon>Neopterygii</taxon>
        <taxon>Holostei</taxon>
        <taxon>Semionotiformes</taxon>
        <taxon>Lepisosteidae</taxon>
        <taxon>Lepisosteus</taxon>
    </lineage>
</organism>
<feature type="compositionally biased region" description="Low complexity" evidence="14">
    <location>
        <begin position="8"/>
        <end position="35"/>
    </location>
</feature>
<feature type="region of interest" description="Disordered" evidence="14">
    <location>
        <begin position="1"/>
        <end position="35"/>
    </location>
</feature>
<reference evidence="18" key="1">
    <citation type="submission" date="2011-12" db="EMBL/GenBank/DDBJ databases">
        <title>The Draft Genome of Lepisosteus oculatus.</title>
        <authorList>
            <consortium name="The Broad Institute Genome Assembly &amp; Analysis Group"/>
            <consortium name="Computational R&amp;D Group"/>
            <consortium name="and Sequencing Platform"/>
            <person name="Di Palma F."/>
            <person name="Alfoldi J."/>
            <person name="Johnson J."/>
            <person name="Berlin A."/>
            <person name="Gnerre S."/>
            <person name="Jaffe D."/>
            <person name="MacCallum I."/>
            <person name="Young S."/>
            <person name="Walker B.J."/>
            <person name="Lander E.S."/>
            <person name="Lindblad-Toh K."/>
        </authorList>
    </citation>
    <scope>NUCLEOTIDE SEQUENCE [LARGE SCALE GENOMIC DNA]</scope>
</reference>
<sequence>MLKPSNDSVLVSSNEPSSTSSSVSERMSSPNSSVDNSSIVYTNTTCEIQDQFLSLVLPASYSVIFIIGLLSNTVALCVFFFSKKTNSSISVYMKNLAIADFLLVLCLPCRIYYHNRHGPYLLCKTVGVFFYINMYASILFLSLISMDRYLKIIKPVWVYKIQKVEWSQRTTRAMWIILVCGMLPFFFENKGTQPCDDVCFHFHKKSLVGGIINLIVVGFFYFLSLIFLGFYGKIAMKLKKMFLGNAPQKAKSRKTSAIIKTFLVPVIFTLCFMPYHVVRVPYVLSQMNIIQELNSKQTLHILNELVLCLSALNSCLDPIIYFFLSCTFRKTILCAIQGFHLFHNANSRVSKIDHFKNKNTIYHMYLTFYCYVTRGK</sequence>
<dbReference type="FunFam" id="1.20.1070.10:FF:000150">
    <property type="entry name" value="probable G-protein coupled receptor 34"/>
    <property type="match status" value="1"/>
</dbReference>
<dbReference type="STRING" id="7918.ENSLOCP00000016952"/>
<evidence type="ECO:0000256" key="2">
    <source>
        <dbReference type="ARBA" id="ARBA00022475"/>
    </source>
</evidence>
<keyword evidence="6 15" id="KW-0472">Membrane</keyword>
<dbReference type="AlphaFoldDB" id="W5N8J3"/>
<feature type="transmembrane region" description="Helical" evidence="15">
    <location>
        <begin position="319"/>
        <end position="342"/>
    </location>
</feature>
<keyword evidence="3 13" id="KW-0812">Transmembrane</keyword>
<protein>
    <recommendedName>
        <fullName evidence="11">Probable G-protein coupled receptor 34</fullName>
    </recommendedName>
</protein>
<dbReference type="InterPro" id="IPR047160">
    <property type="entry name" value="GP183-like"/>
</dbReference>
<dbReference type="GeneTree" id="ENSGT01110000267167"/>
<dbReference type="PROSITE" id="PS00237">
    <property type="entry name" value="G_PROTEIN_RECEP_F1_1"/>
    <property type="match status" value="1"/>
</dbReference>
<dbReference type="PRINTS" id="PR00237">
    <property type="entry name" value="GPCRRHODOPSN"/>
</dbReference>
<evidence type="ECO:0000256" key="10">
    <source>
        <dbReference type="ARBA" id="ARBA00023224"/>
    </source>
</evidence>
<evidence type="ECO:0000256" key="9">
    <source>
        <dbReference type="ARBA" id="ARBA00023180"/>
    </source>
</evidence>
<dbReference type="GO" id="GO:0008142">
    <property type="term" value="F:oxysterol binding"/>
    <property type="evidence" value="ECO:0007669"/>
    <property type="project" value="InterPro"/>
</dbReference>
<dbReference type="PROSITE" id="PS50262">
    <property type="entry name" value="G_PROTEIN_RECEP_F1_2"/>
    <property type="match status" value="1"/>
</dbReference>
<feature type="transmembrane region" description="Helical" evidence="15">
    <location>
        <begin position="59"/>
        <end position="81"/>
    </location>
</feature>
<dbReference type="HOGENOM" id="CLU_009579_8_2_1"/>
<evidence type="ECO:0000256" key="8">
    <source>
        <dbReference type="ARBA" id="ARBA00023170"/>
    </source>
</evidence>
<feature type="transmembrane region" description="Helical" evidence="15">
    <location>
        <begin position="93"/>
        <end position="113"/>
    </location>
</feature>
<evidence type="ECO:0000256" key="12">
    <source>
        <dbReference type="ARBA" id="ARBA00045234"/>
    </source>
</evidence>
<comment type="similarity">
    <text evidence="13">Belongs to the G-protein coupled receptor 1 family.</text>
</comment>
<dbReference type="PANTHER" id="PTHR24237:SF14">
    <property type="entry name" value="G-PROTEIN COUPLED RECEPTORS FAMILY 1 PROFILE DOMAIN-CONTAINING PROTEIN"/>
    <property type="match status" value="1"/>
</dbReference>
<dbReference type="InterPro" id="IPR000276">
    <property type="entry name" value="GPCR_Rhodpsn"/>
</dbReference>
<evidence type="ECO:0000256" key="1">
    <source>
        <dbReference type="ARBA" id="ARBA00004651"/>
    </source>
</evidence>
<keyword evidence="18" id="KW-1185">Reference proteome</keyword>
<evidence type="ECO:0000256" key="5">
    <source>
        <dbReference type="ARBA" id="ARBA00023040"/>
    </source>
</evidence>
<dbReference type="InParanoid" id="W5N8J3"/>
<feature type="transmembrane region" description="Helical" evidence="15">
    <location>
        <begin position="128"/>
        <end position="150"/>
    </location>
</feature>
<keyword evidence="7" id="KW-1015">Disulfide bond</keyword>
<dbReference type="Pfam" id="PF00001">
    <property type="entry name" value="7tm_1"/>
    <property type="match status" value="1"/>
</dbReference>
<keyword evidence="4 15" id="KW-1133">Transmembrane helix</keyword>
<evidence type="ECO:0000256" key="14">
    <source>
        <dbReference type="SAM" id="MobiDB-lite"/>
    </source>
</evidence>
<evidence type="ECO:0000256" key="11">
    <source>
        <dbReference type="ARBA" id="ARBA00035691"/>
    </source>
</evidence>
<keyword evidence="10 13" id="KW-0807">Transducer</keyword>
<comment type="function">
    <text evidence="12">G-protein-coupled receptor of lysophosphatidylserine (LysoPS) that plays different roles in immune response. Acts a damage-sensing receptor that triggers tissue repair upon recognition of dying neutrophils. Mechanistically, apoptotic neutrophils release lysophosphatydilserine that are recognized by type 3 innate lymphoid cells (ILC3s) via GPR34, which activates downstream PI3K-AKT and RAS-ERK signaling pathways leading to STAT3 activation and IL-22 production. Plays an important role in microglial function, controlling morphology and phagocytosis.</text>
</comment>
<keyword evidence="5 13" id="KW-0297">G-protein coupled receptor</keyword>
<feature type="transmembrane region" description="Helical" evidence="15">
    <location>
        <begin position="257"/>
        <end position="277"/>
    </location>
</feature>
<evidence type="ECO:0000256" key="15">
    <source>
        <dbReference type="SAM" id="Phobius"/>
    </source>
</evidence>
<dbReference type="InterPro" id="IPR017452">
    <property type="entry name" value="GPCR_Rhodpsn_7TM"/>
</dbReference>
<comment type="subcellular location">
    <subcellularLocation>
        <location evidence="1">Cell membrane</location>
        <topology evidence="1">Multi-pass membrane protein</topology>
    </subcellularLocation>
</comment>
<name>W5N8J3_LEPOC</name>
<keyword evidence="8 13" id="KW-0675">Receptor</keyword>
<keyword evidence="2" id="KW-1003">Cell membrane</keyword>
<dbReference type="OMA" id="PFFFETR"/>
<feature type="transmembrane region" description="Helical" evidence="15">
    <location>
        <begin position="207"/>
        <end position="231"/>
    </location>
</feature>
<dbReference type="Gene3D" id="1.20.1070.10">
    <property type="entry name" value="Rhodopsin 7-helix transmembrane proteins"/>
    <property type="match status" value="1"/>
</dbReference>
<evidence type="ECO:0000256" key="7">
    <source>
        <dbReference type="ARBA" id="ARBA00023157"/>
    </source>
</evidence>
<dbReference type="Ensembl" id="ENSLOCT00000016982.1">
    <property type="protein sequence ID" value="ENSLOCP00000016952.1"/>
    <property type="gene ID" value="ENSLOCG00000013746.1"/>
</dbReference>
<evidence type="ECO:0000256" key="13">
    <source>
        <dbReference type="RuleBase" id="RU000688"/>
    </source>
</evidence>
<evidence type="ECO:0000313" key="18">
    <source>
        <dbReference type="Proteomes" id="UP000018468"/>
    </source>
</evidence>
<evidence type="ECO:0000259" key="16">
    <source>
        <dbReference type="PROSITE" id="PS50262"/>
    </source>
</evidence>
<keyword evidence="9" id="KW-0325">Glycoprotein</keyword>
<dbReference type="eggNOG" id="ENOG502R2M4">
    <property type="taxonomic scope" value="Eukaryota"/>
</dbReference>
<dbReference type="EMBL" id="AHAT01007387">
    <property type="status" value="NOT_ANNOTATED_CDS"/>
    <property type="molecule type" value="Genomic_DNA"/>
</dbReference>
<dbReference type="PANTHER" id="PTHR24237">
    <property type="entry name" value="G-PROTEIN COUPLED RECEPTOR"/>
    <property type="match status" value="1"/>
</dbReference>
<evidence type="ECO:0000256" key="6">
    <source>
        <dbReference type="ARBA" id="ARBA00023136"/>
    </source>
</evidence>
<evidence type="ECO:0000256" key="4">
    <source>
        <dbReference type="ARBA" id="ARBA00022989"/>
    </source>
</evidence>
<evidence type="ECO:0000256" key="3">
    <source>
        <dbReference type="ARBA" id="ARBA00022692"/>
    </source>
</evidence>
<proteinExistence type="inferred from homology"/>
<dbReference type="SUPFAM" id="SSF81321">
    <property type="entry name" value="Family A G protein-coupled receptor-like"/>
    <property type="match status" value="1"/>
</dbReference>
<dbReference type="GO" id="GO:0004930">
    <property type="term" value="F:G protein-coupled receptor activity"/>
    <property type="evidence" value="ECO:0000318"/>
    <property type="project" value="GO_Central"/>
</dbReference>
<dbReference type="Proteomes" id="UP000018468">
    <property type="component" value="Linkage group LG7"/>
</dbReference>
<dbReference type="GO" id="GO:0005886">
    <property type="term" value="C:plasma membrane"/>
    <property type="evidence" value="ECO:0007669"/>
    <property type="project" value="UniProtKB-SubCell"/>
</dbReference>
<feature type="transmembrane region" description="Helical" evidence="15">
    <location>
        <begin position="171"/>
        <end position="187"/>
    </location>
</feature>